<dbReference type="AlphaFoldDB" id="A0A2X0IV46"/>
<feature type="signal peptide" evidence="1">
    <location>
        <begin position="1"/>
        <end position="26"/>
    </location>
</feature>
<dbReference type="Pfam" id="PF08787">
    <property type="entry name" value="Alginate_lyase2"/>
    <property type="match status" value="1"/>
</dbReference>
<keyword evidence="5" id="KW-1185">Reference proteome</keyword>
<dbReference type="PROSITE" id="PS50231">
    <property type="entry name" value="RICIN_B_LECTIN"/>
    <property type="match status" value="1"/>
</dbReference>
<reference evidence="4 5" key="1">
    <citation type="submission" date="2018-06" db="EMBL/GenBank/DDBJ databases">
        <title>Streptacidiphilus pinicola sp. nov., isolated from pine grove soil.</title>
        <authorList>
            <person name="Roh S.G."/>
            <person name="Park S."/>
            <person name="Kim M.-K."/>
            <person name="Yun B.-R."/>
            <person name="Park J."/>
            <person name="Kim M.J."/>
            <person name="Kim Y.S."/>
            <person name="Kim S.B."/>
        </authorList>
    </citation>
    <scope>NUCLEOTIDE SEQUENCE [LARGE SCALE GENOMIC DNA]</scope>
    <source>
        <strain evidence="4 5">MMS16-CNU450</strain>
    </source>
</reference>
<dbReference type="RefSeq" id="WP_111498894.1">
    <property type="nucleotide sequence ID" value="NZ_QKYN01000008.1"/>
</dbReference>
<keyword evidence="1" id="KW-0732">Signal</keyword>
<evidence type="ECO:0000313" key="4">
    <source>
        <dbReference type="EMBL" id="RAG87281.1"/>
    </source>
</evidence>
<evidence type="ECO:0000259" key="2">
    <source>
        <dbReference type="Pfam" id="PF08787"/>
    </source>
</evidence>
<evidence type="ECO:0000259" key="3">
    <source>
        <dbReference type="Pfam" id="PF14200"/>
    </source>
</evidence>
<dbReference type="InterPro" id="IPR035992">
    <property type="entry name" value="Ricin_B-like_lectins"/>
</dbReference>
<organism evidence="4 5">
    <name type="scientific">Streptacidiphilus pinicola</name>
    <dbReference type="NCBI Taxonomy" id="2219663"/>
    <lineage>
        <taxon>Bacteria</taxon>
        <taxon>Bacillati</taxon>
        <taxon>Actinomycetota</taxon>
        <taxon>Actinomycetes</taxon>
        <taxon>Kitasatosporales</taxon>
        <taxon>Streptomycetaceae</taxon>
        <taxon>Streptacidiphilus</taxon>
    </lineage>
</organism>
<dbReference type="EMBL" id="QKYN01000008">
    <property type="protein sequence ID" value="RAG87281.1"/>
    <property type="molecule type" value="Genomic_DNA"/>
</dbReference>
<protein>
    <submittedName>
        <fullName evidence="4">Uncharacterized protein</fullName>
    </submittedName>
</protein>
<dbReference type="Gene3D" id="2.80.10.50">
    <property type="match status" value="1"/>
</dbReference>
<feature type="domain" description="Ricin B lectin" evidence="3">
    <location>
        <begin position="320"/>
        <end position="408"/>
    </location>
</feature>
<dbReference type="InterPro" id="IPR014895">
    <property type="entry name" value="Alginate_lyase_2"/>
</dbReference>
<feature type="domain" description="Alginate lyase 2" evidence="2">
    <location>
        <begin position="53"/>
        <end position="258"/>
    </location>
</feature>
<dbReference type="Proteomes" id="UP000248889">
    <property type="component" value="Unassembled WGS sequence"/>
</dbReference>
<dbReference type="Pfam" id="PF14200">
    <property type="entry name" value="RicinB_lectin_2"/>
    <property type="match status" value="1"/>
</dbReference>
<proteinExistence type="predicted"/>
<evidence type="ECO:0000256" key="1">
    <source>
        <dbReference type="SAM" id="SignalP"/>
    </source>
</evidence>
<dbReference type="CDD" id="cd00161">
    <property type="entry name" value="beta-trefoil_Ricin-like"/>
    <property type="match status" value="1"/>
</dbReference>
<comment type="caution">
    <text evidence="4">The sequence shown here is derived from an EMBL/GenBank/DDBJ whole genome shotgun (WGS) entry which is preliminary data.</text>
</comment>
<gene>
    <name evidence="4" type="ORF">DN069_01735</name>
</gene>
<dbReference type="SUPFAM" id="SSF50370">
    <property type="entry name" value="Ricin B-like lectins"/>
    <property type="match status" value="1"/>
</dbReference>
<dbReference type="InterPro" id="IPR000772">
    <property type="entry name" value="Ricin_B_lectin"/>
</dbReference>
<dbReference type="SUPFAM" id="SSF49899">
    <property type="entry name" value="Concanavalin A-like lectins/glucanases"/>
    <property type="match status" value="1"/>
</dbReference>
<feature type="chain" id="PRO_5039080516" evidence="1">
    <location>
        <begin position="27"/>
        <end position="423"/>
    </location>
</feature>
<dbReference type="OrthoDB" id="273319at2"/>
<evidence type="ECO:0000313" key="5">
    <source>
        <dbReference type="Proteomes" id="UP000248889"/>
    </source>
</evidence>
<dbReference type="Gene3D" id="2.60.120.200">
    <property type="match status" value="1"/>
</dbReference>
<dbReference type="InterPro" id="IPR013320">
    <property type="entry name" value="ConA-like_dom_sf"/>
</dbReference>
<name>A0A2X0IV46_9ACTN</name>
<sequence>MIRQVCSRPRLSLVLAGGTAALLASAGTVAAAPGPGPGSASARPLAAAAADPVSLSGWNLAVPVDSSGGTSGDAMTISPATLYPPYLTQDSGGALHLWAPANGARLGISLHARTELRGPGTFVLGQGSAGLEETAAVTQLPDNSHDIIIGQMFPTGTTPFAMLHYQSGKVYGYIHGQSQEYVLMSGIPLGATFQDSIEANGDTVTFSVTYNGQTSSLDATNIDSFIGDTMHFQAGDYQQDLSDNPSTDGGAVTFSALDQYGVPGGSSGPGGGGGGGGTGFPTGYHQLVVQNSGLCADVNNNSTADNAVIDQWTCKTSGTANQEFQFVPVANGYGELQNENSGSDVVVQGASTAQGAKVVQYTQNGSANGLWRPIRQSDGTWQFQNQNSGLCLDQAGAVSTVGVQFDQWPCKSGTGDNQDFAAQ</sequence>
<accession>A0A2X0IV46</accession>